<dbReference type="EMBL" id="UZAH01029835">
    <property type="protein sequence ID" value="VDP08131.1"/>
    <property type="molecule type" value="Genomic_DNA"/>
</dbReference>
<accession>A0A183G665</accession>
<dbReference type="Proteomes" id="UP000050761">
    <property type="component" value="Unassembled WGS sequence"/>
</dbReference>
<gene>
    <name evidence="1" type="ORF">HPBE_LOCUS17170</name>
</gene>
<keyword evidence="2" id="KW-1185">Reference proteome</keyword>
<evidence type="ECO:0000313" key="3">
    <source>
        <dbReference type="WBParaSite" id="HPBE_0001717101-mRNA-1"/>
    </source>
</evidence>
<reference evidence="3" key="2">
    <citation type="submission" date="2019-09" db="UniProtKB">
        <authorList>
            <consortium name="WormBaseParasite"/>
        </authorList>
    </citation>
    <scope>IDENTIFICATION</scope>
</reference>
<dbReference type="WBParaSite" id="HPBE_0001717101-mRNA-1">
    <property type="protein sequence ID" value="HPBE_0001717101-mRNA-1"/>
    <property type="gene ID" value="HPBE_0001717101"/>
</dbReference>
<name>A0A183G665_HELPZ</name>
<dbReference type="AlphaFoldDB" id="A0A183G665"/>
<proteinExistence type="predicted"/>
<reference evidence="1 2" key="1">
    <citation type="submission" date="2018-11" db="EMBL/GenBank/DDBJ databases">
        <authorList>
            <consortium name="Pathogen Informatics"/>
        </authorList>
    </citation>
    <scope>NUCLEOTIDE SEQUENCE [LARGE SCALE GENOMIC DNA]</scope>
</reference>
<organism evidence="2 3">
    <name type="scientific">Heligmosomoides polygyrus</name>
    <name type="common">Parasitic roundworm</name>
    <dbReference type="NCBI Taxonomy" id="6339"/>
    <lineage>
        <taxon>Eukaryota</taxon>
        <taxon>Metazoa</taxon>
        <taxon>Ecdysozoa</taxon>
        <taxon>Nematoda</taxon>
        <taxon>Chromadorea</taxon>
        <taxon>Rhabditida</taxon>
        <taxon>Rhabditina</taxon>
        <taxon>Rhabditomorpha</taxon>
        <taxon>Strongyloidea</taxon>
        <taxon>Heligmosomidae</taxon>
        <taxon>Heligmosomoides</taxon>
    </lineage>
</organism>
<protein>
    <submittedName>
        <fullName evidence="3">TED_complement domain-containing protein</fullName>
    </submittedName>
</protein>
<evidence type="ECO:0000313" key="1">
    <source>
        <dbReference type="EMBL" id="VDP08131.1"/>
    </source>
</evidence>
<sequence>MASSLLYGDNNLHQAVIETFYACNRVTEMLGDDHTDTIGGPGTAAQNGLEAAANVPRLAGGQPCLLRRTEIYLSSLQCFNQIVQAARQRTHIQCSHAGSAYVTGLSD</sequence>
<evidence type="ECO:0000313" key="2">
    <source>
        <dbReference type="Proteomes" id="UP000050761"/>
    </source>
</evidence>
<accession>A0A3P8AAM3</accession>